<evidence type="ECO:0000256" key="5">
    <source>
        <dbReference type="ARBA" id="ARBA00023136"/>
    </source>
</evidence>
<dbReference type="SUPFAM" id="SSF103473">
    <property type="entry name" value="MFS general substrate transporter"/>
    <property type="match status" value="1"/>
</dbReference>
<feature type="transmembrane region" description="Helical" evidence="6">
    <location>
        <begin position="12"/>
        <end position="32"/>
    </location>
</feature>
<name>A0A328BQ20_9CAUL</name>
<evidence type="ECO:0000313" key="8">
    <source>
        <dbReference type="EMBL" id="RAK68591.1"/>
    </source>
</evidence>
<proteinExistence type="predicted"/>
<dbReference type="PANTHER" id="PTHR43124:SF3">
    <property type="entry name" value="CHLORAMPHENICOL EFFLUX PUMP RV0191"/>
    <property type="match status" value="1"/>
</dbReference>
<reference evidence="8 9" key="1">
    <citation type="submission" date="2018-05" db="EMBL/GenBank/DDBJ databases">
        <authorList>
            <person name="Lanie J.A."/>
            <person name="Ng W.-L."/>
            <person name="Kazmierczak K.M."/>
            <person name="Andrzejewski T.M."/>
            <person name="Davidsen T.M."/>
            <person name="Wayne K.J."/>
            <person name="Tettelin H."/>
            <person name="Glass J.I."/>
            <person name="Rusch D."/>
            <person name="Podicherti R."/>
            <person name="Tsui H.-C.T."/>
            <person name="Winkler M.E."/>
        </authorList>
    </citation>
    <scope>NUCLEOTIDE SEQUENCE [LARGE SCALE GENOMIC DNA]</scope>
    <source>
        <strain evidence="8 9">BUT-10</strain>
    </source>
</reference>
<keyword evidence="2" id="KW-1003">Cell membrane</keyword>
<dbReference type="GO" id="GO:0022857">
    <property type="term" value="F:transmembrane transporter activity"/>
    <property type="evidence" value="ECO:0007669"/>
    <property type="project" value="InterPro"/>
</dbReference>
<feature type="transmembrane region" description="Helical" evidence="6">
    <location>
        <begin position="106"/>
        <end position="130"/>
    </location>
</feature>
<keyword evidence="9" id="KW-1185">Reference proteome</keyword>
<feature type="transmembrane region" description="Helical" evidence="6">
    <location>
        <begin position="278"/>
        <end position="298"/>
    </location>
</feature>
<keyword evidence="5 6" id="KW-0472">Membrane</keyword>
<evidence type="ECO:0000256" key="3">
    <source>
        <dbReference type="ARBA" id="ARBA00022692"/>
    </source>
</evidence>
<dbReference type="RefSeq" id="WP_111274083.1">
    <property type="nucleotide sequence ID" value="NZ_QFYS01000001.1"/>
</dbReference>
<feature type="transmembrane region" description="Helical" evidence="6">
    <location>
        <begin position="246"/>
        <end position="266"/>
    </location>
</feature>
<protein>
    <submittedName>
        <fullName evidence="8">MFS transporter</fullName>
    </submittedName>
</protein>
<feature type="transmembrane region" description="Helical" evidence="6">
    <location>
        <begin position="365"/>
        <end position="384"/>
    </location>
</feature>
<gene>
    <name evidence="8" type="ORF">DJ019_00770</name>
</gene>
<evidence type="ECO:0000256" key="6">
    <source>
        <dbReference type="SAM" id="Phobius"/>
    </source>
</evidence>
<dbReference type="PANTHER" id="PTHR43124">
    <property type="entry name" value="PURINE EFFLUX PUMP PBUE"/>
    <property type="match status" value="1"/>
</dbReference>
<evidence type="ECO:0000256" key="1">
    <source>
        <dbReference type="ARBA" id="ARBA00004651"/>
    </source>
</evidence>
<sequence>MLLMEARSIRSSQALVVAGLGLGQIVAFASSFYLMGVLGDAVARDLDVSPTFVFGAVSLSLLVPAVVGPAVARRIDRDGGKPMLLASNLVFCLGLALLALTQHVAVLALAMAVIGLGMALGLSPTPFAILVSLYGEAARRPITGVSLIGGLGSTLGWPITGLMAEALGWRGACLAWAGVHLLILPLIAWICPRDGAPGDHGEAAPGQVRWDRAMVQLAILFACAWFISTCMSAHLPRLLTHFGLSFREAAATAGLVGIAAVSVRFLEFTVFRRLPPLATTRAATLMHPAGAAALLALGRAGAPLLALGQGAGNGMLAVAKGVLPLSLYGPKDYAYRSALLGRPAIVAQAAGPTAFALALEASPTAAVVGASTLCLVMFAMTFGLNAHRSRPVQETAIV</sequence>
<organism evidence="8 9">
    <name type="scientific">Phenylobacterium kunshanense</name>
    <dbReference type="NCBI Taxonomy" id="1445034"/>
    <lineage>
        <taxon>Bacteria</taxon>
        <taxon>Pseudomonadati</taxon>
        <taxon>Pseudomonadota</taxon>
        <taxon>Alphaproteobacteria</taxon>
        <taxon>Caulobacterales</taxon>
        <taxon>Caulobacteraceae</taxon>
        <taxon>Phenylobacterium</taxon>
    </lineage>
</organism>
<dbReference type="EMBL" id="QFYS01000001">
    <property type="protein sequence ID" value="RAK68591.1"/>
    <property type="molecule type" value="Genomic_DNA"/>
</dbReference>
<dbReference type="InterPro" id="IPR020846">
    <property type="entry name" value="MFS_dom"/>
</dbReference>
<dbReference type="AlphaFoldDB" id="A0A328BQ20"/>
<dbReference type="InterPro" id="IPR011701">
    <property type="entry name" value="MFS"/>
</dbReference>
<dbReference type="PROSITE" id="PS50850">
    <property type="entry name" value="MFS"/>
    <property type="match status" value="1"/>
</dbReference>
<evidence type="ECO:0000313" key="9">
    <source>
        <dbReference type="Proteomes" id="UP000249524"/>
    </source>
</evidence>
<dbReference type="Proteomes" id="UP000249524">
    <property type="component" value="Unassembled WGS sequence"/>
</dbReference>
<dbReference type="GO" id="GO:0005886">
    <property type="term" value="C:plasma membrane"/>
    <property type="evidence" value="ECO:0007669"/>
    <property type="project" value="UniProtKB-SubCell"/>
</dbReference>
<comment type="caution">
    <text evidence="8">The sequence shown here is derived from an EMBL/GenBank/DDBJ whole genome shotgun (WGS) entry which is preliminary data.</text>
</comment>
<evidence type="ECO:0000259" key="7">
    <source>
        <dbReference type="PROSITE" id="PS50850"/>
    </source>
</evidence>
<dbReference type="InterPro" id="IPR036259">
    <property type="entry name" value="MFS_trans_sf"/>
</dbReference>
<dbReference type="InterPro" id="IPR050189">
    <property type="entry name" value="MFS_Efflux_Transporters"/>
</dbReference>
<feature type="transmembrane region" description="Helical" evidence="6">
    <location>
        <begin position="83"/>
        <end position="100"/>
    </location>
</feature>
<feature type="domain" description="Major facilitator superfamily (MFS) profile" evidence="7">
    <location>
        <begin position="16"/>
        <end position="398"/>
    </location>
</feature>
<dbReference type="Gene3D" id="1.20.1250.20">
    <property type="entry name" value="MFS general substrate transporter like domains"/>
    <property type="match status" value="1"/>
</dbReference>
<feature type="transmembrane region" description="Helical" evidence="6">
    <location>
        <begin position="52"/>
        <end position="71"/>
    </location>
</feature>
<feature type="transmembrane region" description="Helical" evidence="6">
    <location>
        <begin position="213"/>
        <end position="234"/>
    </location>
</feature>
<keyword evidence="3 6" id="KW-0812">Transmembrane</keyword>
<dbReference type="Pfam" id="PF07690">
    <property type="entry name" value="MFS_1"/>
    <property type="match status" value="1"/>
</dbReference>
<dbReference type="OrthoDB" id="7200137at2"/>
<feature type="transmembrane region" description="Helical" evidence="6">
    <location>
        <begin position="142"/>
        <end position="163"/>
    </location>
</feature>
<evidence type="ECO:0000256" key="2">
    <source>
        <dbReference type="ARBA" id="ARBA00022475"/>
    </source>
</evidence>
<evidence type="ECO:0000256" key="4">
    <source>
        <dbReference type="ARBA" id="ARBA00022989"/>
    </source>
</evidence>
<feature type="transmembrane region" description="Helical" evidence="6">
    <location>
        <begin position="169"/>
        <end position="192"/>
    </location>
</feature>
<accession>A0A328BQ20</accession>
<comment type="subcellular location">
    <subcellularLocation>
        <location evidence="1">Cell membrane</location>
        <topology evidence="1">Multi-pass membrane protein</topology>
    </subcellularLocation>
</comment>
<keyword evidence="4 6" id="KW-1133">Transmembrane helix</keyword>